<name>A4XRD8_ECTM1</name>
<evidence type="ECO:0000256" key="1">
    <source>
        <dbReference type="SAM" id="Phobius"/>
    </source>
</evidence>
<feature type="transmembrane region" description="Helical" evidence="1">
    <location>
        <begin position="285"/>
        <end position="304"/>
    </location>
</feature>
<dbReference type="KEGG" id="pmy:Pmen_1137"/>
<dbReference type="PANTHER" id="PTHR41983">
    <property type="entry name" value="SHORT-CHAIN FATTY ACID TRANSPORTER-RELATED"/>
    <property type="match status" value="1"/>
</dbReference>
<keyword evidence="1" id="KW-1133">Transmembrane helix</keyword>
<dbReference type="AlphaFoldDB" id="A4XRD8"/>
<keyword evidence="1" id="KW-0472">Membrane</keyword>
<dbReference type="HOGENOM" id="CLU_037744_0_0_6"/>
<organism evidence="2">
    <name type="scientific">Ectopseudomonas mendocina (strain ymp)</name>
    <name type="common">Pseudomonas mendocina</name>
    <dbReference type="NCBI Taxonomy" id="399739"/>
    <lineage>
        <taxon>Bacteria</taxon>
        <taxon>Pseudomonadati</taxon>
        <taxon>Pseudomonadota</taxon>
        <taxon>Gammaproteobacteria</taxon>
        <taxon>Pseudomonadales</taxon>
        <taxon>Pseudomonadaceae</taxon>
        <taxon>Ectopseudomonas</taxon>
    </lineage>
</organism>
<feature type="transmembrane region" description="Helical" evidence="1">
    <location>
        <begin position="316"/>
        <end position="337"/>
    </location>
</feature>
<accession>A4XRD8</accession>
<feature type="transmembrane region" description="Helical" evidence="1">
    <location>
        <begin position="261"/>
        <end position="279"/>
    </location>
</feature>
<dbReference type="GO" id="GO:0005886">
    <property type="term" value="C:plasma membrane"/>
    <property type="evidence" value="ECO:0007669"/>
    <property type="project" value="TreeGrafter"/>
</dbReference>
<feature type="transmembrane region" description="Helical" evidence="1">
    <location>
        <begin position="151"/>
        <end position="168"/>
    </location>
</feature>
<feature type="transmembrane region" description="Helical" evidence="1">
    <location>
        <begin position="202"/>
        <end position="221"/>
    </location>
</feature>
<feature type="transmembrane region" description="Helical" evidence="1">
    <location>
        <begin position="67"/>
        <end position="92"/>
    </location>
</feature>
<dbReference type="Pfam" id="PF02667">
    <property type="entry name" value="SCFA_trans"/>
    <property type="match status" value="1"/>
</dbReference>
<dbReference type="eggNOG" id="COG2031">
    <property type="taxonomic scope" value="Bacteria"/>
</dbReference>
<protein>
    <submittedName>
        <fullName evidence="2">Short chain fatty acid transporter</fullName>
    </submittedName>
</protein>
<dbReference type="STRING" id="399739.Pmen_1137"/>
<dbReference type="PANTHER" id="PTHR41983:SF2">
    <property type="entry name" value="SHORT-CHAIN FATTY ACID TRANSPORTER-RELATED"/>
    <property type="match status" value="1"/>
</dbReference>
<feature type="transmembrane region" description="Helical" evidence="1">
    <location>
        <begin position="36"/>
        <end position="55"/>
    </location>
</feature>
<dbReference type="InterPro" id="IPR006160">
    <property type="entry name" value="SCFA_transpt_AtoE"/>
</dbReference>
<sequence length="462" mass="48787">MPGQSPYNHKKEASPMFNTLTRMSVGLVQKYLPSPFVFSTLLTLGVLIAGMTATGQSLPAMVQHWSGGFWTLLGFAMQMALIFVTGHALASAPIINRQLDRLAAIARTPGQAIIMVTLVALVGCWVNWGFGLVIGAVFARALARKVAGVDYPLLVASAYSGFLVWHGGLAGSVPLSMATGGPDLARITAGVLTEPVSITQTLFSPLNLTIVALLVIGLPLLNRAMHPRQGAKVADPAKLVESHAELPARDTPAQRLDDSRILGLALVAMAGIYLFNHFASKGFVLGLDVVIAIFLFSGLLMHGTPERYMRAVDESVRGIGGIVLLFPFYAGIMGMMMGANADGVSLGRQITESFISWSSADTFPLLAFLSAGVVNVFVPSGGGQWAVQGPIMLPAAQALGVSPTVTAMAIAWGDAWTNMIQPFWALPLLGIVGLGARDIMGYCLIMLLYSGVVICGAFYLLG</sequence>
<evidence type="ECO:0000313" key="2">
    <source>
        <dbReference type="EMBL" id="ABP83904.1"/>
    </source>
</evidence>
<feature type="transmembrane region" description="Helical" evidence="1">
    <location>
        <begin position="390"/>
        <end position="413"/>
    </location>
</feature>
<feature type="transmembrane region" description="Helical" evidence="1">
    <location>
        <begin position="357"/>
        <end position="378"/>
    </location>
</feature>
<reference evidence="2" key="1">
    <citation type="submission" date="2007-04" db="EMBL/GenBank/DDBJ databases">
        <title>Complete sequence of Pseudomonas mendocina ymp.</title>
        <authorList>
            <consortium name="US DOE Joint Genome Institute"/>
            <person name="Copeland A."/>
            <person name="Lucas S."/>
            <person name="Lapidus A."/>
            <person name="Barry K."/>
            <person name="Glavina del Rio T."/>
            <person name="Dalin E."/>
            <person name="Tice H."/>
            <person name="Pitluck S."/>
            <person name="Kiss H."/>
            <person name="Brettin T."/>
            <person name="Detter J.C."/>
            <person name="Bruce D."/>
            <person name="Han C."/>
            <person name="Schmutz J."/>
            <person name="Larimer F."/>
            <person name="Land M."/>
            <person name="Hauser L."/>
            <person name="Kyrpides N."/>
            <person name="Mikhailova N."/>
            <person name="Hersman L."/>
            <person name="Dubois J."/>
            <person name="Maurice P."/>
            <person name="Richardson P."/>
        </authorList>
    </citation>
    <scope>NUCLEOTIDE SEQUENCE [LARGE SCALE GENOMIC DNA]</scope>
    <source>
        <strain evidence="2">Ymp</strain>
    </source>
</reference>
<dbReference type="EMBL" id="CP000680">
    <property type="protein sequence ID" value="ABP83904.1"/>
    <property type="molecule type" value="Genomic_DNA"/>
</dbReference>
<feature type="transmembrane region" description="Helical" evidence="1">
    <location>
        <begin position="443"/>
        <end position="461"/>
    </location>
</feature>
<keyword evidence="1" id="KW-0812">Transmembrane</keyword>
<gene>
    <name evidence="2" type="ordered locus">Pmen_1137</name>
</gene>
<proteinExistence type="predicted"/>
<feature type="transmembrane region" description="Helical" evidence="1">
    <location>
        <begin position="112"/>
        <end position="139"/>
    </location>
</feature>